<evidence type="ECO:0000313" key="2">
    <source>
        <dbReference type="EMBL" id="QHT22777.1"/>
    </source>
</evidence>
<name>A0A6C0E0V2_9ZZZZ</name>
<proteinExistence type="predicted"/>
<protein>
    <recommendedName>
        <fullName evidence="1">DUF5672 domain-containing protein</fullName>
    </recommendedName>
</protein>
<sequence>MNSKLQYNQNIISTFSKAYSIDSNHTIMSSDIHYFRYTCFKYNYFIKHIDIPKIPRQSIYETVLIEFREFPHLEFLIRNCIIKLGSKWAHTVICGNLNYKTIVSICNSISQNINIIKVNIDNLSPSEYNKFLTSTSFWNMLFGEKILIYQEDSIIFHEDITPFLKYDYIGAPFPIYQNDTPNSVGNGGFSLRSKNVMIKVLNTISIQKTVFNSCTLTYMDNMNLKFPPEDVYFSKNIQELALGTVADYDTASLFSSETIFNENSLGGHKFWLSNSNWKKQLSSAFKYAVYKPTSDLDSYLNYLNLDATYNQNYANKNAFDVDLYFCNYVNKLSMESPIDIIKYIQLIGLHGHIYHPKQITNIFPNSKIYTFLNDLFIVHKLNVYKVNDFVNKYLYNTTYEKLTKLLIKNRYYNLNEKVPLLLLVFIGNEERGNDLINRIINYKKIQLVFNVAFCFNLNKNIAEKLKHKIKNNFEFYAVYECKECGTDITPTMLMYDDITKLNKFQHVIKLQTKSITKDYTELTDYLLSVPLETLITFKNKNCNCIGHPNYYIKVNKDIFNNELKLRNLSKLNIDFSFVGGTIFYSPASILDKTLEFMQSSYRSYLLNNLYENNSINLHNSPIHFLERVYGTIKY</sequence>
<organism evidence="2">
    <name type="scientific">viral metagenome</name>
    <dbReference type="NCBI Taxonomy" id="1070528"/>
    <lineage>
        <taxon>unclassified sequences</taxon>
        <taxon>metagenomes</taxon>
        <taxon>organismal metagenomes</taxon>
    </lineage>
</organism>
<dbReference type="Pfam" id="PF18922">
    <property type="entry name" value="DUF5672"/>
    <property type="match status" value="1"/>
</dbReference>
<evidence type="ECO:0000259" key="1">
    <source>
        <dbReference type="Pfam" id="PF18922"/>
    </source>
</evidence>
<reference evidence="2" key="1">
    <citation type="journal article" date="2020" name="Nature">
        <title>Giant virus diversity and host interactions through global metagenomics.</title>
        <authorList>
            <person name="Schulz F."/>
            <person name="Roux S."/>
            <person name="Paez-Espino D."/>
            <person name="Jungbluth S."/>
            <person name="Walsh D.A."/>
            <person name="Denef V.J."/>
            <person name="McMahon K.D."/>
            <person name="Konstantinidis K.T."/>
            <person name="Eloe-Fadrosh E.A."/>
            <person name="Kyrpides N.C."/>
            <person name="Woyke T."/>
        </authorList>
    </citation>
    <scope>NUCLEOTIDE SEQUENCE</scope>
    <source>
        <strain evidence="2">GVMAG-M-3300023179-114</strain>
    </source>
</reference>
<feature type="domain" description="DUF5672" evidence="1">
    <location>
        <begin position="122"/>
        <end position="264"/>
    </location>
</feature>
<accession>A0A6C0E0V2</accession>
<dbReference type="AlphaFoldDB" id="A0A6C0E0V2"/>
<dbReference type="EMBL" id="MN739720">
    <property type="protein sequence ID" value="QHT22777.1"/>
    <property type="molecule type" value="Genomic_DNA"/>
</dbReference>
<dbReference type="InterPro" id="IPR043729">
    <property type="entry name" value="DUF5672"/>
</dbReference>